<evidence type="ECO:0000313" key="5">
    <source>
        <dbReference type="Proteomes" id="UP000186883"/>
    </source>
</evidence>
<sequence>MTGAHRSAPPAAPRWTVVPKPRWQDPDLTGFYESAHADGGPYAGLQVQLNQAGQVLAGWAVPPPTGVPAAPVRCFAPNATGPRWTRREIALVFVVDLDVARRDRQDGSAPVYSVTVPLSTRTGPSDAWYPGADPSEVLTRLSSGSGSVPVGRFRISGSGAKQVLEVQFEQGAAYEKLLRLNAVPRVPAADGAWTASRGPGKDPFTMWAATHARPIPNGYLEDAAAALANDWSTRQSPKPPPNTLADVAYAWYTSTGPVRQARRETFLNRIITWLSGTTPNPTWAYAGRTRSALLEALAAHRIEAPNENGALISHSYLRLLDQACEEERQHWMANDRSGVDLSKPLSFAATRAGTFLYTFSLATGSVIPLPDWVTGKIPEPGKFLRIPPVVGLTIGFNPFYMQVKKEKVEVKTDSEGKLSVGKDGKIECKSRSTVFDTTQTAGSGLIGAYFDVGGGFPSPGVDAKSFELLTTYDLGKDAFDGASFELGTISVGTAAGLTWSGQLAKSVMFHVWKEDPAQPYDISTIVELPAGIKKPTVKTKLEFITSDDLKPAGNLAAAGVGRGWLVAGAHMPAVTATPETPRPVPTAQLDAAARIESCFTVDSNLISDLARPIGPFTSRAVLEVSLAENRAALVNPLVLREVIGWASPEGRTPDNQDLSAARAQALAQAYQDAFPAGSVPPIDRSRVVGFGEIPAETVGSLDDPETVLGMDSTNPAFRAAYNAWLRSNPTQTAQWPDWRRAELRISGRTTIAASGPQTPYR</sequence>
<accession>A0A154M4V1</accession>
<organism evidence="2 4">
    <name type="scientific">Amycolatopsis regifaucium</name>
    <dbReference type="NCBI Taxonomy" id="546365"/>
    <lineage>
        <taxon>Bacteria</taxon>
        <taxon>Bacillati</taxon>
        <taxon>Actinomycetota</taxon>
        <taxon>Actinomycetes</taxon>
        <taxon>Pseudonocardiales</taxon>
        <taxon>Pseudonocardiaceae</taxon>
        <taxon>Amycolatopsis</taxon>
    </lineage>
</organism>
<feature type="region of interest" description="Disordered" evidence="1">
    <location>
        <begin position="1"/>
        <end position="20"/>
    </location>
</feature>
<reference evidence="3 5" key="2">
    <citation type="submission" date="2016-11" db="EMBL/GenBank/DDBJ databases">
        <title>Genome sequencing of Amycolatopsis regifaucium.</title>
        <authorList>
            <person name="Mayilraj S."/>
            <person name="Kaur N."/>
        </authorList>
    </citation>
    <scope>NUCLEOTIDE SEQUENCE [LARGE SCALE GENOMIC DNA]</scope>
    <source>
        <strain evidence="3 5">GY080</strain>
    </source>
</reference>
<proteinExistence type="predicted"/>
<dbReference type="AlphaFoldDB" id="A0A154M4V1"/>
<dbReference type="Proteomes" id="UP000076321">
    <property type="component" value="Unassembled WGS sequence"/>
</dbReference>
<protein>
    <submittedName>
        <fullName evidence="2">Uncharacterized protein</fullName>
    </submittedName>
</protein>
<name>A0A154M4V1_9PSEU</name>
<reference evidence="2 4" key="1">
    <citation type="submission" date="2015-12" db="EMBL/GenBank/DDBJ databases">
        <title>Amycolatopsis regifaucium genome sequencing and assembly.</title>
        <authorList>
            <person name="Mayilraj S."/>
        </authorList>
    </citation>
    <scope>NUCLEOTIDE SEQUENCE [LARGE SCALE GENOMIC DNA]</scope>
    <source>
        <strain evidence="2 4">GY080</strain>
    </source>
</reference>
<comment type="caution">
    <text evidence="2">The sequence shown here is derived from an EMBL/GenBank/DDBJ whole genome shotgun (WGS) entry which is preliminary data.</text>
</comment>
<keyword evidence="5" id="KW-1185">Reference proteome</keyword>
<dbReference type="EMBL" id="LOBU02000006">
    <property type="protein sequence ID" value="OKA10030.1"/>
    <property type="molecule type" value="Genomic_DNA"/>
</dbReference>
<evidence type="ECO:0000313" key="4">
    <source>
        <dbReference type="Proteomes" id="UP000076321"/>
    </source>
</evidence>
<evidence type="ECO:0000256" key="1">
    <source>
        <dbReference type="SAM" id="MobiDB-lite"/>
    </source>
</evidence>
<gene>
    <name evidence="3" type="ORF">ATP06_0206730</name>
    <name evidence="2" type="ORF">AVL48_14690</name>
</gene>
<evidence type="ECO:0000313" key="2">
    <source>
        <dbReference type="EMBL" id="KZB79655.1"/>
    </source>
</evidence>
<dbReference type="EMBL" id="LQCI01000051">
    <property type="protein sequence ID" value="KZB79655.1"/>
    <property type="molecule type" value="Genomic_DNA"/>
</dbReference>
<evidence type="ECO:0000313" key="3">
    <source>
        <dbReference type="EMBL" id="OKA10030.1"/>
    </source>
</evidence>
<dbReference type="Proteomes" id="UP000186883">
    <property type="component" value="Unassembled WGS sequence"/>
</dbReference>
<dbReference type="RefSeq" id="WP_061988193.1">
    <property type="nucleotide sequence ID" value="NZ_FOPQ01000012.1"/>
</dbReference>